<dbReference type="SUPFAM" id="SSF55073">
    <property type="entry name" value="Nucleotide cyclase"/>
    <property type="match status" value="1"/>
</dbReference>
<dbReference type="GO" id="GO:0035556">
    <property type="term" value="P:intracellular signal transduction"/>
    <property type="evidence" value="ECO:0007669"/>
    <property type="project" value="InterPro"/>
</dbReference>
<proteinExistence type="inferred from homology"/>
<keyword evidence="6 8" id="KW-0472">Membrane</keyword>
<dbReference type="InterPro" id="IPR001054">
    <property type="entry name" value="A/G_cyclase"/>
</dbReference>
<dbReference type="GO" id="GO:0004016">
    <property type="term" value="F:adenylate cyclase activity"/>
    <property type="evidence" value="ECO:0007669"/>
    <property type="project" value="UniProtKB-ARBA"/>
</dbReference>
<dbReference type="InterPro" id="IPR050697">
    <property type="entry name" value="Adenylyl/Guanylyl_Cyclase_3/4"/>
</dbReference>
<feature type="transmembrane region" description="Helical" evidence="8">
    <location>
        <begin position="254"/>
        <end position="275"/>
    </location>
</feature>
<keyword evidence="3" id="KW-1003">Cell membrane</keyword>
<dbReference type="Gene3D" id="3.30.70.1230">
    <property type="entry name" value="Nucleotide cyclase"/>
    <property type="match status" value="1"/>
</dbReference>
<evidence type="ECO:0000313" key="11">
    <source>
        <dbReference type="EMBL" id="CCI83751.1"/>
    </source>
</evidence>
<feature type="transmembrane region" description="Helical" evidence="8">
    <location>
        <begin position="50"/>
        <end position="72"/>
    </location>
</feature>
<dbReference type="Pfam" id="PF00672">
    <property type="entry name" value="HAMP"/>
    <property type="match status" value="1"/>
</dbReference>
<dbReference type="GO" id="GO:0006171">
    <property type="term" value="P:cAMP biosynthetic process"/>
    <property type="evidence" value="ECO:0007669"/>
    <property type="project" value="TreeGrafter"/>
</dbReference>
<evidence type="ECO:0008006" key="13">
    <source>
        <dbReference type="Google" id="ProtNLM"/>
    </source>
</evidence>
<sequence length="542" mass="58470">MGPRLASRPGAAGRARAPPAGFSDVDRPGLLLRVMQRLVRATRWLWNTSWPVYAVLILGTNVAGAAAIMAYIRFLIPIPELRYFEPGSVLPTIGIVYVAVAAIVGVVASYFLFRPVIDWQRDPDSHDPIMVRGLVLRLPIAQALVCLVIWLIGIAIAVIGASTESGRLALTIGLGMGLAGLVVALITYLEAERAVRPIAAEALAQRNVDVTVGPSLPWRLRMTWAITTGLPLIGVLLLLWGQTAGYFHDDFADLVPAILFLVLASMVTGFVGTTLTTMSVVDPVHELQHAINQVRRGDTNAEVDIYDGSEIGVLQAGFNEMLRGLKERRRLQDIFGHYVGTEVAARALEERPTLGGEDRKVAVLFVDVVGSTSFAVNHPPEEVVGELNRFFEQVVAAVHRNKGVINKFQGDAALAIFGAPLRLSDANSAALTAARELRTSLKGLKFQAGIGVCAGHVVAGHVGGADRFEYTVIGDAVNQAARITELAKNTPGKTLTTAATLRGANEAERARWTTMKSVELRGRREVSQLARPIRETLAERSE</sequence>
<name>I7JW95_9CORY</name>
<comment type="similarity">
    <text evidence="2">Belongs to the adenylyl cyclase class-3 family.</text>
</comment>
<feature type="transmembrane region" description="Helical" evidence="8">
    <location>
        <begin position="134"/>
        <end position="162"/>
    </location>
</feature>
<dbReference type="AlphaFoldDB" id="I7JW95"/>
<evidence type="ECO:0000256" key="8">
    <source>
        <dbReference type="SAM" id="Phobius"/>
    </source>
</evidence>
<comment type="subcellular location">
    <subcellularLocation>
        <location evidence="1">Cell membrane</location>
        <topology evidence="1">Multi-pass membrane protein</topology>
    </subcellularLocation>
</comment>
<feature type="transmembrane region" description="Helical" evidence="8">
    <location>
        <begin position="168"/>
        <end position="189"/>
    </location>
</feature>
<dbReference type="Gene3D" id="6.10.340.10">
    <property type="match status" value="1"/>
</dbReference>
<dbReference type="PROSITE" id="PS50125">
    <property type="entry name" value="GUANYLATE_CYCLASE_2"/>
    <property type="match status" value="1"/>
</dbReference>
<dbReference type="CDD" id="cd07302">
    <property type="entry name" value="CHD"/>
    <property type="match status" value="1"/>
</dbReference>
<evidence type="ECO:0000259" key="9">
    <source>
        <dbReference type="PROSITE" id="PS50125"/>
    </source>
</evidence>
<dbReference type="PROSITE" id="PS50885">
    <property type="entry name" value="HAMP"/>
    <property type="match status" value="1"/>
</dbReference>
<evidence type="ECO:0000313" key="12">
    <source>
        <dbReference type="Proteomes" id="UP000011016"/>
    </source>
</evidence>
<evidence type="ECO:0000256" key="4">
    <source>
        <dbReference type="ARBA" id="ARBA00022692"/>
    </source>
</evidence>
<dbReference type="PANTHER" id="PTHR43081">
    <property type="entry name" value="ADENYLATE CYCLASE, TERMINAL-DIFFERENTIATION SPECIFIC-RELATED"/>
    <property type="match status" value="1"/>
</dbReference>
<evidence type="ECO:0000259" key="10">
    <source>
        <dbReference type="PROSITE" id="PS50885"/>
    </source>
</evidence>
<evidence type="ECO:0000256" key="7">
    <source>
        <dbReference type="SAM" id="MobiDB-lite"/>
    </source>
</evidence>
<dbReference type="InterPro" id="IPR029787">
    <property type="entry name" value="Nucleotide_cyclase"/>
</dbReference>
<feature type="transmembrane region" description="Helical" evidence="8">
    <location>
        <begin position="92"/>
        <end position="113"/>
    </location>
</feature>
<feature type="domain" description="Guanylate cyclase" evidence="9">
    <location>
        <begin position="362"/>
        <end position="484"/>
    </location>
</feature>
<feature type="region of interest" description="Disordered" evidence="7">
    <location>
        <begin position="1"/>
        <end position="20"/>
    </location>
</feature>
<dbReference type="InterPro" id="IPR003660">
    <property type="entry name" value="HAMP_dom"/>
</dbReference>
<dbReference type="Proteomes" id="UP000011016">
    <property type="component" value="Unassembled WGS sequence"/>
</dbReference>
<dbReference type="CDD" id="cd06225">
    <property type="entry name" value="HAMP"/>
    <property type="match status" value="1"/>
</dbReference>
<dbReference type="Pfam" id="PF00211">
    <property type="entry name" value="Guanylate_cyc"/>
    <property type="match status" value="1"/>
</dbReference>
<keyword evidence="5 8" id="KW-1133">Transmembrane helix</keyword>
<dbReference type="SUPFAM" id="SSF158472">
    <property type="entry name" value="HAMP domain-like"/>
    <property type="match status" value="1"/>
</dbReference>
<dbReference type="GO" id="GO:0005886">
    <property type="term" value="C:plasma membrane"/>
    <property type="evidence" value="ECO:0007669"/>
    <property type="project" value="UniProtKB-SubCell"/>
</dbReference>
<evidence type="ECO:0000256" key="1">
    <source>
        <dbReference type="ARBA" id="ARBA00004651"/>
    </source>
</evidence>
<feature type="domain" description="HAMP" evidence="10">
    <location>
        <begin position="278"/>
        <end position="330"/>
    </location>
</feature>
<dbReference type="SMART" id="SM00304">
    <property type="entry name" value="HAMP"/>
    <property type="match status" value="1"/>
</dbReference>
<feature type="transmembrane region" description="Helical" evidence="8">
    <location>
        <begin position="224"/>
        <end position="242"/>
    </location>
</feature>
<evidence type="ECO:0000256" key="5">
    <source>
        <dbReference type="ARBA" id="ARBA00022989"/>
    </source>
</evidence>
<protein>
    <recommendedName>
        <fullName evidence="13">Adenylate cyclase</fullName>
    </recommendedName>
</protein>
<dbReference type="EMBL" id="CAJZ01000142">
    <property type="protein sequence ID" value="CCI83751.1"/>
    <property type="molecule type" value="Genomic_DNA"/>
</dbReference>
<accession>I7JW95</accession>
<organism evidence="11 12">
    <name type="scientific">Corynebacterium otitidis ATCC 51513</name>
    <dbReference type="NCBI Taxonomy" id="883169"/>
    <lineage>
        <taxon>Bacteria</taxon>
        <taxon>Bacillati</taxon>
        <taxon>Actinomycetota</taxon>
        <taxon>Actinomycetes</taxon>
        <taxon>Mycobacteriales</taxon>
        <taxon>Corynebacteriaceae</taxon>
        <taxon>Corynebacterium</taxon>
    </lineage>
</organism>
<gene>
    <name evidence="11" type="ORF">BN46_1024</name>
</gene>
<comment type="caution">
    <text evidence="11">The sequence shown here is derived from an EMBL/GenBank/DDBJ whole genome shotgun (WGS) entry which is preliminary data.</text>
</comment>
<keyword evidence="4 8" id="KW-0812">Transmembrane</keyword>
<evidence type="ECO:0000256" key="6">
    <source>
        <dbReference type="ARBA" id="ARBA00023136"/>
    </source>
</evidence>
<evidence type="ECO:0000256" key="3">
    <source>
        <dbReference type="ARBA" id="ARBA00022475"/>
    </source>
</evidence>
<evidence type="ECO:0000256" key="2">
    <source>
        <dbReference type="ARBA" id="ARBA00005381"/>
    </source>
</evidence>
<reference evidence="11 12" key="1">
    <citation type="journal article" date="2012" name="J. Bacteriol.">
        <title>Draft Genome Sequence of Turicella otitidis ATCC 51513, Isolated from Middle Ear Fluid from a Child with Otitis Media.</title>
        <authorList>
            <person name="Brinkrolf K."/>
            <person name="Schneider J."/>
            <person name="Knecht M."/>
            <person name="Ruckert C."/>
            <person name="Tauch A."/>
        </authorList>
    </citation>
    <scope>NUCLEOTIDE SEQUENCE [LARGE SCALE GENOMIC DNA]</scope>
    <source>
        <strain evidence="11 12">ATCC 51513</strain>
    </source>
</reference>
<dbReference type="SMART" id="SM00044">
    <property type="entry name" value="CYCc"/>
    <property type="match status" value="1"/>
</dbReference>
<dbReference type="PANTHER" id="PTHR43081:SF17">
    <property type="entry name" value="BLL5647 PROTEIN"/>
    <property type="match status" value="1"/>
</dbReference>